<dbReference type="EMBL" id="CP003787">
    <property type="protein sequence ID" value="AFR35300.1"/>
    <property type="molecule type" value="Genomic_DNA"/>
</dbReference>
<dbReference type="PATRIC" id="fig|1228997.3.peg.692"/>
<dbReference type="Pfam" id="PF14376">
    <property type="entry name" value="Haem_bd"/>
    <property type="match status" value="1"/>
</dbReference>
<protein>
    <recommendedName>
        <fullName evidence="1">Haem-binding domain-containing protein</fullName>
    </recommendedName>
</protein>
<dbReference type="KEGG" id="rag:B739_0696"/>
<dbReference type="STRING" id="34085.AB406_1075"/>
<dbReference type="Proteomes" id="UP000006276">
    <property type="component" value="Chromosome"/>
</dbReference>
<dbReference type="HOGENOM" id="CLU_120447_1_0_10"/>
<sequence length="159" mass="18105">MKKVALALFAIGIILQFFQIDKTNPAVNQGMDFTQIKKMPESTAKLLKSACYDCHSNETKYPWYTNIQPVAWLVKEHIDDGRKHLNFSTFATYSPEKQTRKIEESIEEIEKGGMPLESYLLVHSEAKLSDGQKQELLNFLKQSIGKTSDTNTNGNEDED</sequence>
<gene>
    <name evidence="2" type="ORF">B739_0696</name>
</gene>
<dbReference type="SMART" id="SM01235">
    <property type="entry name" value="Haem_bd"/>
    <property type="match status" value="1"/>
</dbReference>
<proteinExistence type="predicted"/>
<evidence type="ECO:0000313" key="3">
    <source>
        <dbReference type="Proteomes" id="UP000006276"/>
    </source>
</evidence>
<dbReference type="AlphaFoldDB" id="J9QY33"/>
<name>J9QY33_RIEAN</name>
<dbReference type="RefSeq" id="WP_014937709.1">
    <property type="nucleotide sequence ID" value="NC_018609.1"/>
</dbReference>
<keyword evidence="3" id="KW-1185">Reference proteome</keyword>
<organism evidence="2 3">
    <name type="scientific">Riemerella anatipestifer RA-CH-1</name>
    <dbReference type="NCBI Taxonomy" id="1228997"/>
    <lineage>
        <taxon>Bacteria</taxon>
        <taxon>Pseudomonadati</taxon>
        <taxon>Bacteroidota</taxon>
        <taxon>Flavobacteriia</taxon>
        <taxon>Flavobacteriales</taxon>
        <taxon>Weeksellaceae</taxon>
        <taxon>Riemerella</taxon>
    </lineage>
</organism>
<evidence type="ECO:0000313" key="2">
    <source>
        <dbReference type="EMBL" id="AFR35300.1"/>
    </source>
</evidence>
<dbReference type="InterPro" id="IPR025992">
    <property type="entry name" value="Haem-bd"/>
</dbReference>
<accession>J9QY33</accession>
<reference evidence="2 3" key="1">
    <citation type="submission" date="2012-09" db="EMBL/GenBank/DDBJ databases">
        <title>Riemerella anatipestifer vaccine strains.</title>
        <authorList>
            <person name="Chun C.A."/>
            <person name="Shu W.M."/>
            <person name="Kang Z.D."/>
            <person name="Jia W.X."/>
        </authorList>
    </citation>
    <scope>NUCLEOTIDE SEQUENCE [LARGE SCALE GENOMIC DNA]</scope>
    <source>
        <strain evidence="2 3">RA-CH-1</strain>
    </source>
</reference>
<evidence type="ECO:0000259" key="1">
    <source>
        <dbReference type="SMART" id="SM01235"/>
    </source>
</evidence>
<feature type="domain" description="Haem-binding" evidence="1">
    <location>
        <begin position="9"/>
        <end position="144"/>
    </location>
</feature>